<dbReference type="EMBL" id="KQ459193">
    <property type="protein sequence ID" value="KPJ03102.1"/>
    <property type="molecule type" value="Genomic_DNA"/>
</dbReference>
<reference evidence="1 2" key="1">
    <citation type="journal article" date="2015" name="Nat. Commun.">
        <title>Outbred genome sequencing and CRISPR/Cas9 gene editing in butterflies.</title>
        <authorList>
            <person name="Li X."/>
            <person name="Fan D."/>
            <person name="Zhang W."/>
            <person name="Liu G."/>
            <person name="Zhang L."/>
            <person name="Zhao L."/>
            <person name="Fang X."/>
            <person name="Chen L."/>
            <person name="Dong Y."/>
            <person name="Chen Y."/>
            <person name="Ding Y."/>
            <person name="Zhao R."/>
            <person name="Feng M."/>
            <person name="Zhu Y."/>
            <person name="Feng Y."/>
            <person name="Jiang X."/>
            <person name="Zhu D."/>
            <person name="Xiang H."/>
            <person name="Feng X."/>
            <person name="Li S."/>
            <person name="Wang J."/>
            <person name="Zhang G."/>
            <person name="Kronforst M.R."/>
            <person name="Wang W."/>
        </authorList>
    </citation>
    <scope>NUCLEOTIDE SEQUENCE [LARGE SCALE GENOMIC DNA]</scope>
    <source>
        <strain evidence="1">Ya'a_city_454_Px</strain>
        <tissue evidence="1">Whole body</tissue>
    </source>
</reference>
<dbReference type="Proteomes" id="UP000053268">
    <property type="component" value="Unassembled WGS sequence"/>
</dbReference>
<dbReference type="AlphaFoldDB" id="A0A194QCA8"/>
<sequence>MDLSENKEVQADLPIIDSEETEIKIRPAERVKLHPKVPIEPSSYGKGKLYSRPWILQDGREVPNKGSEMRDSFKIPRKSNAGQGIRKRMLTNFFWEQILDEVIEEMSTVNTSDELCTEYDSHYVKDQFVPRNLEETADRTMHLKYPLYGTGSSAITFYSETMKKIGPGEILEKFRRCQYFTRPMEERLDDGWVL</sequence>
<proteinExistence type="predicted"/>
<evidence type="ECO:0000313" key="2">
    <source>
        <dbReference type="Proteomes" id="UP000053268"/>
    </source>
</evidence>
<protein>
    <submittedName>
        <fullName evidence="1">Uncharacterized protein</fullName>
    </submittedName>
</protein>
<evidence type="ECO:0000313" key="1">
    <source>
        <dbReference type="EMBL" id="KPJ03102.1"/>
    </source>
</evidence>
<accession>A0A194QCA8</accession>
<keyword evidence="2" id="KW-1185">Reference proteome</keyword>
<gene>
    <name evidence="1" type="ORF">RR46_06260</name>
</gene>
<name>A0A194QCA8_PAPXU</name>
<organism evidence="1 2">
    <name type="scientific">Papilio xuthus</name>
    <name type="common">Asian swallowtail butterfly</name>
    <dbReference type="NCBI Taxonomy" id="66420"/>
    <lineage>
        <taxon>Eukaryota</taxon>
        <taxon>Metazoa</taxon>
        <taxon>Ecdysozoa</taxon>
        <taxon>Arthropoda</taxon>
        <taxon>Hexapoda</taxon>
        <taxon>Insecta</taxon>
        <taxon>Pterygota</taxon>
        <taxon>Neoptera</taxon>
        <taxon>Endopterygota</taxon>
        <taxon>Lepidoptera</taxon>
        <taxon>Glossata</taxon>
        <taxon>Ditrysia</taxon>
        <taxon>Papilionoidea</taxon>
        <taxon>Papilionidae</taxon>
        <taxon>Papilioninae</taxon>
        <taxon>Papilio</taxon>
    </lineage>
</organism>